<protein>
    <submittedName>
        <fullName evidence="3">Cohesin subunit psc3</fullName>
    </submittedName>
</protein>
<reference evidence="3 4" key="1">
    <citation type="journal article" date="2019" name="Fungal Biol. Biotechnol.">
        <title>Draft genome sequence of fastidious pathogen Ceratobasidium theobromae, which causes vascular-streak dieback in Theobroma cacao.</title>
        <authorList>
            <person name="Ali S.S."/>
            <person name="Asman A."/>
            <person name="Shao J."/>
            <person name="Firmansyah A.P."/>
            <person name="Susilo A.W."/>
            <person name="Rosmana A."/>
            <person name="McMahon P."/>
            <person name="Junaid M."/>
            <person name="Guest D."/>
            <person name="Kheng T.Y."/>
            <person name="Meinhardt L.W."/>
            <person name="Bailey B.A."/>
        </authorList>
    </citation>
    <scope>NUCLEOTIDE SEQUENCE [LARGE SCALE GENOMIC DNA]</scope>
    <source>
        <strain evidence="3 4">CT2</strain>
    </source>
</reference>
<dbReference type="Proteomes" id="UP000383932">
    <property type="component" value="Unassembled WGS sequence"/>
</dbReference>
<feature type="compositionally biased region" description="Basic and acidic residues" evidence="1">
    <location>
        <begin position="24"/>
        <end position="34"/>
    </location>
</feature>
<dbReference type="PANTHER" id="PTHR11199:SF0">
    <property type="entry name" value="LD34181P-RELATED"/>
    <property type="match status" value="1"/>
</dbReference>
<dbReference type="SUPFAM" id="SSF48371">
    <property type="entry name" value="ARM repeat"/>
    <property type="match status" value="1"/>
</dbReference>
<evidence type="ECO:0000259" key="2">
    <source>
        <dbReference type="PROSITE" id="PS51425"/>
    </source>
</evidence>
<feature type="region of interest" description="Disordered" evidence="1">
    <location>
        <begin position="1022"/>
        <end position="1061"/>
    </location>
</feature>
<comment type="caution">
    <text evidence="3">The sequence shown here is derived from an EMBL/GenBank/DDBJ whole genome shotgun (WGS) entry which is preliminary data.</text>
</comment>
<feature type="compositionally biased region" description="Acidic residues" evidence="1">
    <location>
        <begin position="1022"/>
        <end position="1033"/>
    </location>
</feature>
<dbReference type="PANTHER" id="PTHR11199">
    <property type="entry name" value="STROMAL ANTIGEN"/>
    <property type="match status" value="1"/>
</dbReference>
<dbReference type="GO" id="GO:0007062">
    <property type="term" value="P:sister chromatid cohesion"/>
    <property type="evidence" value="ECO:0007669"/>
    <property type="project" value="UniProtKB-ARBA"/>
</dbReference>
<dbReference type="GO" id="GO:0008278">
    <property type="term" value="C:cohesin complex"/>
    <property type="evidence" value="ECO:0007669"/>
    <property type="project" value="TreeGrafter"/>
</dbReference>
<feature type="domain" description="SCD" evidence="2">
    <location>
        <begin position="404"/>
        <end position="491"/>
    </location>
</feature>
<dbReference type="InterPro" id="IPR056396">
    <property type="entry name" value="HEAT_SCC3-SA"/>
</dbReference>
<dbReference type="Pfam" id="PF21581">
    <property type="entry name" value="SCD"/>
    <property type="match status" value="1"/>
</dbReference>
<dbReference type="PROSITE" id="PS51425">
    <property type="entry name" value="SCD"/>
    <property type="match status" value="1"/>
</dbReference>
<dbReference type="InterPro" id="IPR039662">
    <property type="entry name" value="Cohesin_Scc3/SA"/>
</dbReference>
<gene>
    <name evidence="3" type="ORF">CTheo_7690</name>
</gene>
<feature type="region of interest" description="Disordered" evidence="1">
    <location>
        <begin position="669"/>
        <end position="688"/>
    </location>
</feature>
<dbReference type="Pfam" id="PF24571">
    <property type="entry name" value="HEAT_SCC3-SA"/>
    <property type="match status" value="1"/>
</dbReference>
<keyword evidence="4" id="KW-1185">Reference proteome</keyword>
<dbReference type="Gene3D" id="1.25.10.10">
    <property type="entry name" value="Leucine-rich Repeat Variant"/>
    <property type="match status" value="1"/>
</dbReference>
<feature type="region of interest" description="Disordered" evidence="1">
    <location>
        <begin position="1"/>
        <end position="165"/>
    </location>
</feature>
<organism evidence="3 4">
    <name type="scientific">Ceratobasidium theobromae</name>
    <dbReference type="NCBI Taxonomy" id="1582974"/>
    <lineage>
        <taxon>Eukaryota</taxon>
        <taxon>Fungi</taxon>
        <taxon>Dikarya</taxon>
        <taxon>Basidiomycota</taxon>
        <taxon>Agaricomycotina</taxon>
        <taxon>Agaricomycetes</taxon>
        <taxon>Cantharellales</taxon>
        <taxon>Ceratobasidiaceae</taxon>
        <taxon>Ceratobasidium</taxon>
    </lineage>
</organism>
<feature type="compositionally biased region" description="Basic residues" evidence="1">
    <location>
        <begin position="37"/>
        <end position="48"/>
    </location>
</feature>
<dbReference type="InterPro" id="IPR016024">
    <property type="entry name" value="ARM-type_fold"/>
</dbReference>
<feature type="compositionally biased region" description="Basic and acidic residues" evidence="1">
    <location>
        <begin position="372"/>
        <end position="383"/>
    </location>
</feature>
<feature type="region of interest" description="Disordered" evidence="1">
    <location>
        <begin position="350"/>
        <end position="383"/>
    </location>
</feature>
<dbReference type="GO" id="GO:0000785">
    <property type="term" value="C:chromatin"/>
    <property type="evidence" value="ECO:0007669"/>
    <property type="project" value="TreeGrafter"/>
</dbReference>
<evidence type="ECO:0000313" key="3">
    <source>
        <dbReference type="EMBL" id="KAB5588868.1"/>
    </source>
</evidence>
<evidence type="ECO:0000313" key="4">
    <source>
        <dbReference type="Proteomes" id="UP000383932"/>
    </source>
</evidence>
<name>A0A5N5QBR2_9AGAM</name>
<feature type="region of interest" description="Disordered" evidence="1">
    <location>
        <begin position="594"/>
        <end position="613"/>
    </location>
</feature>
<feature type="compositionally biased region" description="Polar residues" evidence="1">
    <location>
        <begin position="1"/>
        <end position="10"/>
    </location>
</feature>
<dbReference type="EMBL" id="SSOP01000355">
    <property type="protein sequence ID" value="KAB5588868.1"/>
    <property type="molecule type" value="Genomic_DNA"/>
</dbReference>
<dbReference type="InterPro" id="IPR020839">
    <property type="entry name" value="SCD"/>
</dbReference>
<evidence type="ECO:0000256" key="1">
    <source>
        <dbReference type="SAM" id="MobiDB-lite"/>
    </source>
</evidence>
<dbReference type="InterPro" id="IPR011989">
    <property type="entry name" value="ARM-like"/>
</dbReference>
<proteinExistence type="predicted"/>
<feature type="compositionally biased region" description="Basic residues" evidence="1">
    <location>
        <begin position="147"/>
        <end position="163"/>
    </location>
</feature>
<dbReference type="InterPro" id="IPR013721">
    <property type="entry name" value="STAG"/>
</dbReference>
<accession>A0A5N5QBR2</accession>
<dbReference type="OrthoDB" id="498590at2759"/>
<feature type="compositionally biased region" description="Acidic residues" evidence="1">
    <location>
        <begin position="1327"/>
        <end position="1338"/>
    </location>
</feature>
<dbReference type="GO" id="GO:0005634">
    <property type="term" value="C:nucleus"/>
    <property type="evidence" value="ECO:0007669"/>
    <property type="project" value="TreeGrafter"/>
</dbReference>
<feature type="region of interest" description="Disordered" evidence="1">
    <location>
        <begin position="1320"/>
        <end position="1412"/>
    </location>
</feature>
<sequence length="1412" mass="155463">MLAASATSPILNHLPLHHLKYKKRGIERSIREATPKAPRRSTRDRKAVKPFVSLSQPTRKRKRKEADNNSSDAEATDAERSAASEPEQDTDDEGPAPQEEPQEEEESESSEEEEEEEYKAPRTSQAKSASGPRPRGRPKGTSDPNKTTRKRAGPAKPRATKARVRVEAGQATGELAIAKDNALFNALLNPSAALQSVVDDYFESYSQSPSHALADLANCILRACGCSASLDSDEVLDSDNVVDKLDDLIEAEAAPAYPLVSRHPTYKKFRKSLSELLHRLIQTAADLPQPSPLFPASDDTGLLPVLQPWIVCMSTSLVRSFRHTGTIVALEMESALCEVARDVEKEGEVLGRQREAERKRRASAPGRGKAKTPREKELDSKAEDVKKRKSVLNDYLKEFFDDVFVHRYRDADPGIRAECVKELGKWMKTHPTYFLSGTYLRYIGWLLSDMSTLVRLEAIKALSALYTSSDNSTVLALTNFTERFKPRLLQMAAHDSDVGVRVAVARVLTDIDAQGLLEEDEQAPLCLLVFDVEARVRRAVAGFVRGVWDAAVEEKLQGRTSKGKEREKEEQRAGVKCLLSLLVNWIKLADASNNVPSEGDEEVESSQQPQTQPTSGAVISLLLNSPASKSRIALAVSALWDELLVLREWSALLDHVLLDHSGGAGAEVVASPSKRRAAKNPEPEQDPAWRLSEAEESVAMEVLIAALGCVKEEAGLGKKGEDESVTADITRALMKALPRLFAKVQTDEKRVGDVLLLPQYMNLDMYVELRETPAYEQLWNDVTKQFLSHASPTVLRHAVATIQHLGQATSLANTNAIKIIELEDELASLVRQLIAGREELDIITFTEDEVHSLTAFVLRLHTLYGVRDMTSWMEEDDGGKVTRLVDMLSALTERGRLGYKEEETMMNESLQLLVLYIAWKARLLQTNPAVDADKANAYEELRSVRDGLAERLVQFAVGSQSNTVEGAFQCLLNLYILFQPSRSGEEAVKQPIPMTLSDELQLRCAAYMQGEVERYVDFLDEERGAEDEDESGSEESSGLSDQDGVETRRPKKAKKDGKKPEQAGTLPIIRFALLMGSGPPRLPQPRLEREYAFHLVVGAFLRAIRTGAVSIEHSAVLLGHYGRVSSVYDQCTKVIIEVLREEGMYGGNAELVGRVLVNALQEVSVEQVCDATNRQQSFSLYIDGITTVDSNTVALAKALSSALVIRGAQLSVLRRLDTAQVAHVHTTCISWAVKKIAGYTSMGNIDARNRTVAFFRSLVWLLGTVESAEAIRIKNHLDVSLSDGKIEVGASRVWEPLRGYDKRLITAMAKDKALAARIKTGKKAATSDDEGTDVEAQEETTRASPEGESEPEAEGAEGASRAKPATRASARKRRRGTVGEGSGDEQGEDDGSKPASQASDVPITRRRKRAKA</sequence>
<dbReference type="GO" id="GO:0003682">
    <property type="term" value="F:chromatin binding"/>
    <property type="evidence" value="ECO:0007669"/>
    <property type="project" value="TreeGrafter"/>
</dbReference>
<dbReference type="Pfam" id="PF08514">
    <property type="entry name" value="STAG"/>
    <property type="match status" value="1"/>
</dbReference>
<feature type="compositionally biased region" description="Acidic residues" evidence="1">
    <location>
        <begin position="86"/>
        <end position="117"/>
    </location>
</feature>